<protein>
    <submittedName>
        <fullName evidence="1">Uncharacterized protein</fullName>
    </submittedName>
</protein>
<organism evidence="1 2">
    <name type="scientific">Candidatus Uhrbacteria bacterium RIFCSPHIGHO2_12_FULL_54_23</name>
    <dbReference type="NCBI Taxonomy" id="1802397"/>
    <lineage>
        <taxon>Bacteria</taxon>
        <taxon>Candidatus Uhriibacteriota</taxon>
    </lineage>
</organism>
<evidence type="ECO:0000313" key="1">
    <source>
        <dbReference type="EMBL" id="OGL78167.1"/>
    </source>
</evidence>
<proteinExistence type="predicted"/>
<comment type="caution">
    <text evidence="1">The sequence shown here is derived from an EMBL/GenBank/DDBJ whole genome shotgun (WGS) entry which is preliminary data.</text>
</comment>
<gene>
    <name evidence="1" type="ORF">A3J43_01795</name>
</gene>
<dbReference type="EMBL" id="MGEF01000038">
    <property type="protein sequence ID" value="OGL78167.1"/>
    <property type="molecule type" value="Genomic_DNA"/>
</dbReference>
<accession>A0A1F7UKC9</accession>
<evidence type="ECO:0000313" key="2">
    <source>
        <dbReference type="Proteomes" id="UP000176604"/>
    </source>
</evidence>
<name>A0A1F7UKC9_9BACT</name>
<dbReference type="Proteomes" id="UP000176604">
    <property type="component" value="Unassembled WGS sequence"/>
</dbReference>
<reference evidence="1 2" key="1">
    <citation type="journal article" date="2016" name="Nat. Commun.">
        <title>Thousands of microbial genomes shed light on interconnected biogeochemical processes in an aquifer system.</title>
        <authorList>
            <person name="Anantharaman K."/>
            <person name="Brown C.T."/>
            <person name="Hug L.A."/>
            <person name="Sharon I."/>
            <person name="Castelle C.J."/>
            <person name="Probst A.J."/>
            <person name="Thomas B.C."/>
            <person name="Singh A."/>
            <person name="Wilkins M.J."/>
            <person name="Karaoz U."/>
            <person name="Brodie E.L."/>
            <person name="Williams K.H."/>
            <person name="Hubbard S.S."/>
            <person name="Banfield J.F."/>
        </authorList>
    </citation>
    <scope>NUCLEOTIDE SEQUENCE [LARGE SCALE GENOMIC DNA]</scope>
</reference>
<sequence>MKRVIIAAIIVVVVGATGIIALQRFQSSPWGASPESAAPSGFVPEQYFICPDGSSHGPGVPTESIASWCKKNGFILKDGVPSSPSSDGGRLLYRNTVRGIEFWYPKDWEMLVNNPADPSAIDYSIRPATYDGSFEWPGLTITDTIDKTARYYDAIWFSEDNVHDGVISTRLYVGNNTLYITCALYLDQSIHRQCNQILSALRAFPRSSDPLSEFEFNYAFGVGEQNILYTHEQKYVKDMVVEDDQVYTMALTPEEKEKIRQNIIANNIFAAKGDYVQNCDEKGVCMGVIPLSSATLNVWLSDQHKVFHWRADYIDTNDAGVQRLQAVMKIINDIITAKEKEMRIPQPKGGYL</sequence>
<dbReference type="STRING" id="1802397.A3J43_01795"/>
<dbReference type="AlphaFoldDB" id="A0A1F7UKC9"/>